<dbReference type="GO" id="GO:0003677">
    <property type="term" value="F:DNA binding"/>
    <property type="evidence" value="ECO:0007669"/>
    <property type="project" value="InterPro"/>
</dbReference>
<name>A0A645CS61_9ZZZZ</name>
<evidence type="ECO:0000313" key="2">
    <source>
        <dbReference type="EMBL" id="MPM79698.1"/>
    </source>
</evidence>
<gene>
    <name evidence="2" type="ORF">SDC9_126737</name>
</gene>
<dbReference type="EMBL" id="VSSQ01029531">
    <property type="protein sequence ID" value="MPM79698.1"/>
    <property type="molecule type" value="Genomic_DNA"/>
</dbReference>
<protein>
    <submittedName>
        <fullName evidence="2">IS4 family transposase ISDra7</fullName>
    </submittedName>
</protein>
<dbReference type="GO" id="GO:0006313">
    <property type="term" value="P:DNA transposition"/>
    <property type="evidence" value="ECO:0007669"/>
    <property type="project" value="InterPro"/>
</dbReference>
<proteinExistence type="predicted"/>
<dbReference type="AlphaFoldDB" id="A0A645CS61"/>
<dbReference type="Pfam" id="PF01609">
    <property type="entry name" value="DDE_Tnp_1"/>
    <property type="match status" value="1"/>
</dbReference>
<feature type="domain" description="Transposase IS4-like" evidence="1">
    <location>
        <begin position="133"/>
        <end position="333"/>
    </location>
</feature>
<sequence length="394" mass="45498">MDICKDILSRMDAKLNKSFKDFLIESLMLYVIIPHKINFLQLGRYSDSCEQRFRQNFTKDFNWAEFNSILSKEILTGQRKAIAVDPSFITKSGKKTPYIGRFWSGCNAKAMRGLEILGVGLIDADMNECVSFYTVQTPDSNTLHTAKWTLVDWYLFALEKEKEILLNQSKHVVADAWFAKSTFVDGLDRLGFHLISRFRDDANLMYITMAERSGKKGRPKKFDGKIDFKNLDFTRFDKIEMNLEDQFYTAIVHSKALNKAVRIVIRKTKKVKSHKIYFSTDTALSGKDIVELYRTRFQIEFCFRHAKGYTGLCNSQSRNIKRLNFNFNASLATVNLAKAYAIRYNKPFSMVSIKTMMHNAFLLQRFIALSGIRPNKDLNDKLVKELIEFAAIAA</sequence>
<accession>A0A645CS61</accession>
<dbReference type="InterPro" id="IPR002559">
    <property type="entry name" value="Transposase_11"/>
</dbReference>
<dbReference type="SUPFAM" id="SSF53098">
    <property type="entry name" value="Ribonuclease H-like"/>
    <property type="match status" value="1"/>
</dbReference>
<reference evidence="2" key="1">
    <citation type="submission" date="2019-08" db="EMBL/GenBank/DDBJ databases">
        <authorList>
            <person name="Kucharzyk K."/>
            <person name="Murdoch R.W."/>
            <person name="Higgins S."/>
            <person name="Loffler F."/>
        </authorList>
    </citation>
    <scope>NUCLEOTIDE SEQUENCE</scope>
</reference>
<organism evidence="2">
    <name type="scientific">bioreactor metagenome</name>
    <dbReference type="NCBI Taxonomy" id="1076179"/>
    <lineage>
        <taxon>unclassified sequences</taxon>
        <taxon>metagenomes</taxon>
        <taxon>ecological metagenomes</taxon>
    </lineage>
</organism>
<evidence type="ECO:0000259" key="1">
    <source>
        <dbReference type="Pfam" id="PF01609"/>
    </source>
</evidence>
<dbReference type="InterPro" id="IPR012337">
    <property type="entry name" value="RNaseH-like_sf"/>
</dbReference>
<dbReference type="GO" id="GO:0004803">
    <property type="term" value="F:transposase activity"/>
    <property type="evidence" value="ECO:0007669"/>
    <property type="project" value="InterPro"/>
</dbReference>
<comment type="caution">
    <text evidence="2">The sequence shown here is derived from an EMBL/GenBank/DDBJ whole genome shotgun (WGS) entry which is preliminary data.</text>
</comment>